<feature type="compositionally biased region" description="Polar residues" evidence="1">
    <location>
        <begin position="29"/>
        <end position="43"/>
    </location>
</feature>
<dbReference type="EMBL" id="ACKS01000019">
    <property type="protein sequence ID" value="EFA45196.1"/>
    <property type="molecule type" value="Genomic_DNA"/>
</dbReference>
<name>D1PTR6_9BACT</name>
<feature type="domain" description="DUF5117" evidence="4">
    <location>
        <begin position="113"/>
        <end position="301"/>
    </location>
</feature>
<feature type="compositionally biased region" description="Basic and acidic residues" evidence="1">
    <location>
        <begin position="556"/>
        <end position="569"/>
    </location>
</feature>
<evidence type="ECO:0000259" key="5">
    <source>
        <dbReference type="Pfam" id="PF17162"/>
    </source>
</evidence>
<organism evidence="6 7">
    <name type="scientific">Hallella bergensis DSM 17361</name>
    <dbReference type="NCBI Taxonomy" id="585502"/>
    <lineage>
        <taxon>Bacteria</taxon>
        <taxon>Pseudomonadati</taxon>
        <taxon>Bacteroidota</taxon>
        <taxon>Bacteroidia</taxon>
        <taxon>Bacteroidales</taxon>
        <taxon>Prevotellaceae</taxon>
        <taxon>Hallella</taxon>
    </lineage>
</organism>
<dbReference type="eggNOG" id="COG5549">
    <property type="taxonomic scope" value="Bacteria"/>
</dbReference>
<dbReference type="PANTHER" id="PTHR38478:SF1">
    <property type="entry name" value="ZINC DEPENDENT METALLOPROTEASE DOMAIN LIPOPROTEIN"/>
    <property type="match status" value="1"/>
</dbReference>
<evidence type="ECO:0000313" key="6">
    <source>
        <dbReference type="EMBL" id="EFA45196.1"/>
    </source>
</evidence>
<feature type="region of interest" description="Disordered" evidence="1">
    <location>
        <begin position="25"/>
        <end position="52"/>
    </location>
</feature>
<keyword evidence="2" id="KW-0732">Signal</keyword>
<feature type="chain" id="PRO_5005669948" description="Zinc-dependent metalloprotease" evidence="2">
    <location>
        <begin position="22"/>
        <end position="830"/>
    </location>
</feature>
<evidence type="ECO:0008006" key="8">
    <source>
        <dbReference type="Google" id="ProtNLM"/>
    </source>
</evidence>
<feature type="signal peptide" evidence="2">
    <location>
        <begin position="1"/>
        <end position="21"/>
    </location>
</feature>
<keyword evidence="7" id="KW-1185">Reference proteome</keyword>
<comment type="caution">
    <text evidence="6">The sequence shown here is derived from an EMBL/GenBank/DDBJ whole genome shotgun (WGS) entry which is preliminary data.</text>
</comment>
<dbReference type="PANTHER" id="PTHR38478">
    <property type="entry name" value="PEPTIDASE M1A AND M12B"/>
    <property type="match status" value="1"/>
</dbReference>
<sequence>MNKLKTLIIALAWIAPSITLAANPMPDNKTIQTSTDSLRTDSASNKEDKEKDKKVNEYDKLIKKGGSYQKGIFDVRHIDKDWYFEIPESVLGRLFLTVTRFTAVPEKFSKLVGEEVQRNTIYFEKRDDKTLLLRSYVRSTFTKDGDDIAGLVDLATVDPIVEKFNIIGTNPKTKHMLIKVTSLFSTDNKIGGLTSSDRTIVKLGALKDNLTFIDTIRTYPINAEVSTLRTYSVSTSIVPASRTGYITLSLNTSIVQLPEVPMKARLADERVGYFENRITHFSDDNPTKHEAVISRFRLIPKDKKAYAAGRLTEPEKQIVYYIDPATPKKWVPYLMQGIDDWNVAFEAAGFKNAITAKEWPNDPDMSVDDARFCMIRYLPSETENAYGPRIVDPRSGEIIESHICWYHNVISLLRKWYITQCGPLDKRAQRWQLDDELMGQLIRFVSSHEVGHSLGLRHNMVASSATPVEKLRDKKWVEKYGHTASIMDYARFNYVAQPEDHIAPKGLFPRINDYDRWAIKWGYQYRPEFKTPVEEQKALRSEVTRKLKNNVRLHYIGDEGRGDDPRSQTEDLGDNSMKASEYGIINLKRVMDKIEKWTAQDDDKTDNLTELHESVCGQFQRYVGHVQRNINGRYTNNFPCERRFESVPKKRQQEAVDWMGRYVFDAPLWLYPDGVVTKTGIDAESEMTARSNKVLGYMLMPATLHSLSKNSLTASEPYPVDEYLDDVFKSVWKPMSNTDERRNSCRRQLERTYIEALNTIVNPTEKQLASLSSDSRRSDAVLYVLQHLNTIENFCKQQKVNCATGSINALHYDNMLMQVNKIREKNKQAK</sequence>
<dbReference type="Pfam" id="PF17148">
    <property type="entry name" value="DUF5117"/>
    <property type="match status" value="1"/>
</dbReference>
<evidence type="ECO:0000256" key="2">
    <source>
        <dbReference type="SAM" id="SignalP"/>
    </source>
</evidence>
<feature type="domain" description="DUF5118" evidence="5">
    <location>
        <begin position="57"/>
        <end position="104"/>
    </location>
</feature>
<dbReference type="InterPro" id="IPR032534">
    <property type="entry name" value="EcxA_zinc-bd"/>
</dbReference>
<dbReference type="RefSeq" id="WP_007174700.1">
    <property type="nucleotide sequence ID" value="NZ_GG704782.1"/>
</dbReference>
<dbReference type="InterPro" id="IPR033413">
    <property type="entry name" value="DUF5117"/>
</dbReference>
<dbReference type="HOGENOM" id="CLU_008630_1_0_10"/>
<dbReference type="Proteomes" id="UP000003160">
    <property type="component" value="Unassembled WGS sequence"/>
</dbReference>
<evidence type="ECO:0000259" key="3">
    <source>
        <dbReference type="Pfam" id="PF16313"/>
    </source>
</evidence>
<proteinExistence type="predicted"/>
<accession>D1PTR6</accession>
<dbReference type="AlphaFoldDB" id="D1PTR6"/>
<dbReference type="InterPro" id="IPR034032">
    <property type="entry name" value="Zn_MMP-like_bac"/>
</dbReference>
<evidence type="ECO:0000256" key="1">
    <source>
        <dbReference type="SAM" id="MobiDB-lite"/>
    </source>
</evidence>
<evidence type="ECO:0000259" key="4">
    <source>
        <dbReference type="Pfam" id="PF17148"/>
    </source>
</evidence>
<protein>
    <recommendedName>
        <fullName evidence="8">Zinc-dependent metalloprotease</fullName>
    </recommendedName>
</protein>
<feature type="domain" description="EcxA zinc-binding" evidence="3">
    <location>
        <begin position="433"/>
        <end position="737"/>
    </location>
</feature>
<dbReference type="SUPFAM" id="SSF55486">
    <property type="entry name" value="Metalloproteases ('zincins'), catalytic domain"/>
    <property type="match status" value="1"/>
</dbReference>
<gene>
    <name evidence="6" type="ORF">HMPREF0645_0351</name>
</gene>
<dbReference type="Pfam" id="PF17162">
    <property type="entry name" value="DUF5118"/>
    <property type="match status" value="1"/>
</dbReference>
<reference evidence="6 7" key="1">
    <citation type="submission" date="2009-10" db="EMBL/GenBank/DDBJ databases">
        <authorList>
            <person name="Qin X."/>
            <person name="Bachman B."/>
            <person name="Battles P."/>
            <person name="Bell A."/>
            <person name="Bess C."/>
            <person name="Bickham C."/>
            <person name="Chaboub L."/>
            <person name="Chen D."/>
            <person name="Coyle M."/>
            <person name="Deiros D.R."/>
            <person name="Dinh H."/>
            <person name="Forbes L."/>
            <person name="Fowler G."/>
            <person name="Francisco L."/>
            <person name="Fu Q."/>
            <person name="Gubbala S."/>
            <person name="Hale W."/>
            <person name="Han Y."/>
            <person name="Hemphill L."/>
            <person name="Highlander S.K."/>
            <person name="Hirani K."/>
            <person name="Hogues M."/>
            <person name="Jackson L."/>
            <person name="Jakkamsetti A."/>
            <person name="Javaid M."/>
            <person name="Jiang H."/>
            <person name="Korchina V."/>
            <person name="Kovar C."/>
            <person name="Lara F."/>
            <person name="Lee S."/>
            <person name="Mata R."/>
            <person name="Mathew T."/>
            <person name="Moen C."/>
            <person name="Morales K."/>
            <person name="Munidasa M."/>
            <person name="Nazareth L."/>
            <person name="Ngo R."/>
            <person name="Nguyen L."/>
            <person name="Okwuonu G."/>
            <person name="Ongeri F."/>
            <person name="Patil S."/>
            <person name="Petrosino J."/>
            <person name="Pham C."/>
            <person name="Pham P."/>
            <person name="Pu L.-L."/>
            <person name="Puazo M."/>
            <person name="Raj R."/>
            <person name="Reid J."/>
            <person name="Rouhana J."/>
            <person name="Saada N."/>
            <person name="Shang Y."/>
            <person name="Simmons D."/>
            <person name="Thornton R."/>
            <person name="Warren J."/>
            <person name="Weissenberger G."/>
            <person name="Zhang J."/>
            <person name="Zhang L."/>
            <person name="Zhou C."/>
            <person name="Zhu D."/>
            <person name="Muzny D."/>
            <person name="Worley K."/>
            <person name="Gibbs R."/>
        </authorList>
    </citation>
    <scope>NUCLEOTIDE SEQUENCE [LARGE SCALE GENOMIC DNA]</scope>
    <source>
        <strain evidence="6 7">DSM 17361</strain>
    </source>
</reference>
<dbReference type="InterPro" id="IPR033428">
    <property type="entry name" value="DUF5118"/>
</dbReference>
<dbReference type="CDD" id="cd04276">
    <property type="entry name" value="ZnMc_MMP_like_2"/>
    <property type="match status" value="1"/>
</dbReference>
<evidence type="ECO:0000313" key="7">
    <source>
        <dbReference type="Proteomes" id="UP000003160"/>
    </source>
</evidence>
<feature type="region of interest" description="Disordered" evidence="1">
    <location>
        <begin position="556"/>
        <end position="575"/>
    </location>
</feature>
<dbReference type="Pfam" id="PF16313">
    <property type="entry name" value="DUF4953"/>
    <property type="match status" value="1"/>
</dbReference>